<feature type="domain" description="HTH araC/xylS-type" evidence="5">
    <location>
        <begin position="186"/>
        <end position="287"/>
    </location>
</feature>
<name>A0A1R1SCD6_9ACTN</name>
<dbReference type="InterPro" id="IPR035418">
    <property type="entry name" value="AraC-bd_2"/>
</dbReference>
<accession>A0A1R1SCD6</accession>
<dbReference type="STRING" id="67365.GCA_001704635_02819"/>
<dbReference type="PANTHER" id="PTHR46796">
    <property type="entry name" value="HTH-TYPE TRANSCRIPTIONAL ACTIVATOR RHAS-RELATED"/>
    <property type="match status" value="1"/>
</dbReference>
<gene>
    <name evidence="6" type="ORF">SPAR_28401</name>
</gene>
<evidence type="ECO:0000313" key="6">
    <source>
        <dbReference type="EMBL" id="OMI35994.1"/>
    </source>
</evidence>
<dbReference type="GO" id="GO:0003700">
    <property type="term" value="F:DNA-binding transcription factor activity"/>
    <property type="evidence" value="ECO:0007669"/>
    <property type="project" value="InterPro"/>
</dbReference>
<dbReference type="EMBL" id="ASQP01000376">
    <property type="protein sequence ID" value="OMI35994.1"/>
    <property type="molecule type" value="Genomic_DNA"/>
</dbReference>
<sequence>MNMRVADGQRLRLGGVGVSVLRPPAPPSPRVPQPVPRSAPERWQVALVVGGTMRFERNRDTVDCESGDLLLYDAAAPSGATAVLAKGPARAVILHLPEHLVPVPGHALSSLTARPIPARPGPGALLGGFLRGFAEEAAWPRLSETGRLGSAAVDLAVAFLAHLAEAEGLLQEGLPSARARQEALLREVKGFVLRNLGREDLSPATIAAAHHISVRYLHQLFQREELTVRDWVRERRLERARADLADASLAERGVGEIGRRWGFPDGAAFSRAFRKAYGVPPGEYRRHPRP</sequence>
<keyword evidence="7" id="KW-1185">Reference proteome</keyword>
<dbReference type="SMART" id="SM00342">
    <property type="entry name" value="HTH_ARAC"/>
    <property type="match status" value="1"/>
</dbReference>
<feature type="region of interest" description="Disordered" evidence="4">
    <location>
        <begin position="17"/>
        <end position="37"/>
    </location>
</feature>
<evidence type="ECO:0000259" key="5">
    <source>
        <dbReference type="PROSITE" id="PS01124"/>
    </source>
</evidence>
<comment type="caution">
    <text evidence="6">The sequence shown here is derived from an EMBL/GenBank/DDBJ whole genome shotgun (WGS) entry which is preliminary data.</text>
</comment>
<dbReference type="InterPro" id="IPR009057">
    <property type="entry name" value="Homeodomain-like_sf"/>
</dbReference>
<proteinExistence type="predicted"/>
<dbReference type="InterPro" id="IPR050204">
    <property type="entry name" value="AraC_XylS_family_regulators"/>
</dbReference>
<dbReference type="GeneID" id="96747460"/>
<dbReference type="PROSITE" id="PS00041">
    <property type="entry name" value="HTH_ARAC_FAMILY_1"/>
    <property type="match status" value="1"/>
</dbReference>
<dbReference type="PROSITE" id="PS01124">
    <property type="entry name" value="HTH_ARAC_FAMILY_2"/>
    <property type="match status" value="1"/>
</dbReference>
<dbReference type="PANTHER" id="PTHR46796:SF6">
    <property type="entry name" value="ARAC SUBFAMILY"/>
    <property type="match status" value="1"/>
</dbReference>
<evidence type="ECO:0000256" key="1">
    <source>
        <dbReference type="ARBA" id="ARBA00023015"/>
    </source>
</evidence>
<keyword evidence="1" id="KW-0805">Transcription regulation</keyword>
<keyword evidence="2" id="KW-0238">DNA-binding</keyword>
<dbReference type="RefSeq" id="WP_065967396.1">
    <property type="nucleotide sequence ID" value="NZ_ASQP01000376.1"/>
</dbReference>
<dbReference type="GO" id="GO:0043565">
    <property type="term" value="F:sequence-specific DNA binding"/>
    <property type="evidence" value="ECO:0007669"/>
    <property type="project" value="InterPro"/>
</dbReference>
<reference evidence="6 7" key="1">
    <citation type="submission" date="2013-05" db="EMBL/GenBank/DDBJ databases">
        <title>Genome sequence of Streptomyces sparsogenes DSM 40356.</title>
        <authorList>
            <person name="Coyne S."/>
            <person name="Seebeck F.P."/>
        </authorList>
    </citation>
    <scope>NUCLEOTIDE SEQUENCE [LARGE SCALE GENOMIC DNA]</scope>
    <source>
        <strain evidence="6 7">DSM 40356</strain>
    </source>
</reference>
<dbReference type="AlphaFoldDB" id="A0A1R1SCD6"/>
<dbReference type="Pfam" id="PF12833">
    <property type="entry name" value="HTH_18"/>
    <property type="match status" value="1"/>
</dbReference>
<evidence type="ECO:0000256" key="4">
    <source>
        <dbReference type="SAM" id="MobiDB-lite"/>
    </source>
</evidence>
<dbReference type="InterPro" id="IPR018060">
    <property type="entry name" value="HTH_AraC"/>
</dbReference>
<dbReference type="SUPFAM" id="SSF46689">
    <property type="entry name" value="Homeodomain-like"/>
    <property type="match status" value="1"/>
</dbReference>
<dbReference type="Gene3D" id="1.10.10.60">
    <property type="entry name" value="Homeodomain-like"/>
    <property type="match status" value="1"/>
</dbReference>
<dbReference type="InterPro" id="IPR020449">
    <property type="entry name" value="Tscrpt_reg_AraC-type_HTH"/>
</dbReference>
<evidence type="ECO:0000313" key="7">
    <source>
        <dbReference type="Proteomes" id="UP000186168"/>
    </source>
</evidence>
<keyword evidence="3" id="KW-0804">Transcription</keyword>
<feature type="compositionally biased region" description="Pro residues" evidence="4">
    <location>
        <begin position="23"/>
        <end position="37"/>
    </location>
</feature>
<dbReference type="Pfam" id="PF14525">
    <property type="entry name" value="AraC_binding_2"/>
    <property type="match status" value="1"/>
</dbReference>
<dbReference type="InterPro" id="IPR018062">
    <property type="entry name" value="HTH_AraC-typ_CS"/>
</dbReference>
<dbReference type="PRINTS" id="PR00032">
    <property type="entry name" value="HTHARAC"/>
</dbReference>
<protein>
    <submittedName>
        <fullName evidence="6">Regulatory protein</fullName>
    </submittedName>
</protein>
<evidence type="ECO:0000256" key="3">
    <source>
        <dbReference type="ARBA" id="ARBA00023163"/>
    </source>
</evidence>
<evidence type="ECO:0000256" key="2">
    <source>
        <dbReference type="ARBA" id="ARBA00023125"/>
    </source>
</evidence>
<organism evidence="6 7">
    <name type="scientific">Streptomyces sparsogenes DSM 40356</name>
    <dbReference type="NCBI Taxonomy" id="1331668"/>
    <lineage>
        <taxon>Bacteria</taxon>
        <taxon>Bacillati</taxon>
        <taxon>Actinomycetota</taxon>
        <taxon>Actinomycetes</taxon>
        <taxon>Kitasatosporales</taxon>
        <taxon>Streptomycetaceae</taxon>
        <taxon>Streptomyces</taxon>
    </lineage>
</organism>
<dbReference type="Proteomes" id="UP000186168">
    <property type="component" value="Unassembled WGS sequence"/>
</dbReference>